<accession>A0A1H2WJZ7</accession>
<dbReference type="Proteomes" id="UP000182589">
    <property type="component" value="Unassembled WGS sequence"/>
</dbReference>
<keyword evidence="1" id="KW-0812">Transmembrane</keyword>
<feature type="transmembrane region" description="Helical" evidence="1">
    <location>
        <begin position="21"/>
        <end position="42"/>
    </location>
</feature>
<keyword evidence="2" id="KW-0808">Transferase</keyword>
<proteinExistence type="predicted"/>
<organism evidence="2 3">
    <name type="scientific">Alicyclobacillus hesperidum</name>
    <dbReference type="NCBI Taxonomy" id="89784"/>
    <lineage>
        <taxon>Bacteria</taxon>
        <taxon>Bacillati</taxon>
        <taxon>Bacillota</taxon>
        <taxon>Bacilli</taxon>
        <taxon>Bacillales</taxon>
        <taxon>Alicyclobacillaceae</taxon>
        <taxon>Alicyclobacillus</taxon>
    </lineage>
</organism>
<dbReference type="RefSeq" id="WP_074693473.1">
    <property type="nucleotide sequence ID" value="NZ_FNOJ01000015.1"/>
</dbReference>
<sequence length="261" mass="28187">MEKWVRSLRDRTRGGWRFRSLVTVGTAMTLMFTLAETTWAMGAAQNNTGTLNVLAANTITVEGVATEPILNPVTEINESMTITDSSVQAEFKDIGTLEQHMRSTLKKDGIVNGNIWFSTPSFTSGNSGTQVNLQINVIVPKASQLSNVLTSLGSYDPNFVQNNFMNEQVVPLNPSAMWPQLYQEALNNAKSQAETLATEAGVQLGQVEAISTVQPSGVLQPLSGPYPTSPSVPGLQLVYNNGTQAGEVMTQLYVTFAINPS</sequence>
<protein>
    <submittedName>
        <fullName evidence="2">Uncharacterized conserved protein YggE, contains kinase-interacting SIMPL domain</fullName>
    </submittedName>
</protein>
<evidence type="ECO:0000313" key="2">
    <source>
        <dbReference type="EMBL" id="SDW80594.1"/>
    </source>
</evidence>
<evidence type="ECO:0000256" key="1">
    <source>
        <dbReference type="SAM" id="Phobius"/>
    </source>
</evidence>
<dbReference type="AlphaFoldDB" id="A0A1H2WJZ7"/>
<keyword evidence="1" id="KW-1133">Transmembrane helix</keyword>
<dbReference type="STRING" id="89784.SAMN04489725_11564"/>
<dbReference type="InterPro" id="IPR007497">
    <property type="entry name" value="SIMPL/DUF541"/>
</dbReference>
<dbReference type="GO" id="GO:0016301">
    <property type="term" value="F:kinase activity"/>
    <property type="evidence" value="ECO:0007669"/>
    <property type="project" value="UniProtKB-KW"/>
</dbReference>
<keyword evidence="3" id="KW-1185">Reference proteome</keyword>
<keyword evidence="2" id="KW-0418">Kinase</keyword>
<reference evidence="3" key="1">
    <citation type="submission" date="2016-10" db="EMBL/GenBank/DDBJ databases">
        <authorList>
            <person name="Varghese N."/>
        </authorList>
    </citation>
    <scope>NUCLEOTIDE SEQUENCE [LARGE SCALE GENOMIC DNA]</scope>
    <source>
        <strain evidence="3">DSM 12489</strain>
    </source>
</reference>
<keyword evidence="1" id="KW-0472">Membrane</keyword>
<dbReference type="EMBL" id="FNOJ01000015">
    <property type="protein sequence ID" value="SDW80594.1"/>
    <property type="molecule type" value="Genomic_DNA"/>
</dbReference>
<name>A0A1H2WJZ7_9BACL</name>
<dbReference type="Gene3D" id="3.30.70.2970">
    <property type="entry name" value="Protein of unknown function (DUF541), domain 2"/>
    <property type="match status" value="1"/>
</dbReference>
<gene>
    <name evidence="2" type="ORF">SAMN04489725_11564</name>
</gene>
<dbReference type="Pfam" id="PF04402">
    <property type="entry name" value="SIMPL"/>
    <property type="match status" value="1"/>
</dbReference>
<evidence type="ECO:0000313" key="3">
    <source>
        <dbReference type="Proteomes" id="UP000182589"/>
    </source>
</evidence>
<dbReference type="Gene3D" id="3.30.110.170">
    <property type="entry name" value="Protein of unknown function (DUF541), domain 1"/>
    <property type="match status" value="1"/>
</dbReference>